<evidence type="ECO:0000313" key="3">
    <source>
        <dbReference type="Proteomes" id="UP001652625"/>
    </source>
</evidence>
<feature type="compositionally biased region" description="Acidic residues" evidence="1">
    <location>
        <begin position="316"/>
        <end position="328"/>
    </location>
</feature>
<organism evidence="3 4">
    <name type="scientific">Hydra vulgaris</name>
    <name type="common">Hydra</name>
    <name type="synonym">Hydra attenuata</name>
    <dbReference type="NCBI Taxonomy" id="6087"/>
    <lineage>
        <taxon>Eukaryota</taxon>
        <taxon>Metazoa</taxon>
        <taxon>Cnidaria</taxon>
        <taxon>Hydrozoa</taxon>
        <taxon>Hydroidolina</taxon>
        <taxon>Anthoathecata</taxon>
        <taxon>Aplanulata</taxon>
        <taxon>Hydridae</taxon>
        <taxon>Hydra</taxon>
    </lineage>
</organism>
<dbReference type="InterPro" id="IPR003034">
    <property type="entry name" value="SAP_dom"/>
</dbReference>
<feature type="region of interest" description="Disordered" evidence="1">
    <location>
        <begin position="585"/>
        <end position="622"/>
    </location>
</feature>
<dbReference type="InterPro" id="IPR035979">
    <property type="entry name" value="RBD_domain_sf"/>
</dbReference>
<gene>
    <name evidence="4" type="primary">LOC100198519</name>
</gene>
<feature type="domain" description="SAP" evidence="2">
    <location>
        <begin position="9"/>
        <end position="43"/>
    </location>
</feature>
<feature type="region of interest" description="Disordered" evidence="1">
    <location>
        <begin position="314"/>
        <end position="337"/>
    </location>
</feature>
<dbReference type="GeneID" id="100198519"/>
<reference evidence="4" key="1">
    <citation type="submission" date="2025-08" db="UniProtKB">
        <authorList>
            <consortium name="RefSeq"/>
        </authorList>
    </citation>
    <scope>IDENTIFICATION</scope>
</reference>
<dbReference type="CDD" id="cd12432">
    <property type="entry name" value="RRM_ACINU"/>
    <property type="match status" value="1"/>
</dbReference>
<feature type="region of interest" description="Disordered" evidence="1">
    <location>
        <begin position="177"/>
        <end position="196"/>
    </location>
</feature>
<dbReference type="Pfam" id="PF16294">
    <property type="entry name" value="RSB_motif"/>
    <property type="match status" value="1"/>
</dbReference>
<sequence length="622" mass="70954">MAELNIDSLSRLTVPELQQELKKRGLKKIGVKTKLIQRLSEYLIKYGTEIVMVTPQNQPNCSSENPETLEESGFENSFSEEVNSSHAIEELANSIHRSQDFQDNGTRKVNIDSEVNDEAVNNETNKRLVELDNQEDNGWVQENIHCDKESSITNVLHMSEEHLDEPTNNTEEIDEEIDDKEAHNTDPSQEFQYEEDSIEVDPKLFIEESNGSSKVADNEFQNQKTEDITNETLVDEGEIVSEDDEENVKKLKQKTVKPVPLKKRVSLQGSVESVEEKAAKRKRRWGSTSKNISDQNSDSIKKLITEDKTTVLVSDDQPELDYQEEDDRDTGTLNSNRRKVKVESGKIISLGKRTDPEVLVVEDAGESAPKSVDIIFAKSTYVDEDSEMQGKRDRSPSPARNPVSCYIHITGLVRPFTVNQLKVLIGRTGTISENGFWINQVKSHCYVQLSSEEQAAATRNALHGLKWPSGTPKVLKVDFALNTQIWEDTQGLMGGKPKIVIEIEDKNENKTEEKIEDKKVKKQKEVEKKDRTKETKRKDTANRKDKKREESPAKLLDDLFRKTKATPCIYWLPLTDEQILNREKKIPIEHNENPNATKTTTNKENKTSRRSRSLNRPVRGRR</sequence>
<dbReference type="PROSITE" id="PS50800">
    <property type="entry name" value="SAP"/>
    <property type="match status" value="1"/>
</dbReference>
<dbReference type="SMART" id="SM00513">
    <property type="entry name" value="SAP"/>
    <property type="match status" value="1"/>
</dbReference>
<dbReference type="PANTHER" id="PTHR46589">
    <property type="entry name" value="APOPTOTIC CHROMATIN CONDENSATION INDUCER IN THE NUCLEUS"/>
    <property type="match status" value="1"/>
</dbReference>
<dbReference type="InterPro" id="IPR034257">
    <property type="entry name" value="Acinus_RRM"/>
</dbReference>
<evidence type="ECO:0000259" key="2">
    <source>
        <dbReference type="PROSITE" id="PS50800"/>
    </source>
</evidence>
<dbReference type="RefSeq" id="XP_065676198.1">
    <property type="nucleotide sequence ID" value="XM_065820126.1"/>
</dbReference>
<feature type="region of interest" description="Disordered" evidence="1">
    <location>
        <begin position="267"/>
        <end position="300"/>
    </location>
</feature>
<dbReference type="Gene3D" id="1.10.720.30">
    <property type="entry name" value="SAP domain"/>
    <property type="match status" value="1"/>
</dbReference>
<dbReference type="InterPro" id="IPR036361">
    <property type="entry name" value="SAP_dom_sf"/>
</dbReference>
<dbReference type="SUPFAM" id="SSF68906">
    <property type="entry name" value="SAP domain"/>
    <property type="match status" value="1"/>
</dbReference>
<keyword evidence="3" id="KW-1185">Reference proteome</keyword>
<accession>A0ABM4DNP3</accession>
<name>A0ABM4DNP3_HYDVU</name>
<dbReference type="InterPro" id="IPR032552">
    <property type="entry name" value="RSB_motif"/>
</dbReference>
<evidence type="ECO:0000313" key="4">
    <source>
        <dbReference type="RefSeq" id="XP_065676198.1"/>
    </source>
</evidence>
<proteinExistence type="predicted"/>
<dbReference type="PANTHER" id="PTHR46589:SF1">
    <property type="entry name" value="APOPTOTIC CHROMATIN CONDENSATION INDUCER IN THE NUCLEUS"/>
    <property type="match status" value="1"/>
</dbReference>
<dbReference type="InterPro" id="IPR052793">
    <property type="entry name" value="EJC-associated_protein"/>
</dbReference>
<dbReference type="Proteomes" id="UP001652625">
    <property type="component" value="Chromosome 15"/>
</dbReference>
<feature type="region of interest" description="Disordered" evidence="1">
    <location>
        <begin position="512"/>
        <end position="550"/>
    </location>
</feature>
<feature type="compositionally biased region" description="Polar residues" evidence="1">
    <location>
        <begin position="286"/>
        <end position="298"/>
    </location>
</feature>
<dbReference type="Pfam" id="PF02037">
    <property type="entry name" value="SAP"/>
    <property type="match status" value="1"/>
</dbReference>
<dbReference type="SUPFAM" id="SSF54928">
    <property type="entry name" value="RNA-binding domain, RBD"/>
    <property type="match status" value="1"/>
</dbReference>
<feature type="compositionally biased region" description="Basic residues" evidence="1">
    <location>
        <begin position="608"/>
        <end position="622"/>
    </location>
</feature>
<evidence type="ECO:0000256" key="1">
    <source>
        <dbReference type="SAM" id="MobiDB-lite"/>
    </source>
</evidence>
<protein>
    <submittedName>
        <fullName evidence="4">Apoptotic chromatin condensation inducer in the nucleus isoform X2</fullName>
    </submittedName>
</protein>